<sequence length="405" mass="44987">MQVTNRRQRRGGNFNNGNRVRADERYTSVPKSGHFDLLHMESEVNHNTIVDTSVTKDCATISVSGQVACTTMMEVRQENVQVLHPAVAAVLLQHAIRAKRVDGNRSKGVKILANKKMGGVKNIVLKEPSIIGTSKAMKAIGKNVVENVVVSLEMGVPGIQVSDPSSISMVSTKVASKDAVVVVPSILNPVNHTAIKHYTCLLDLLGRSGYLEEAKTIINTMPFKPDEPTWAALLSACKQYENAKMAIKFADHLLSLKPEEPSTYIKLSNVYASSGVWEHASKARHLLETLEVRKEPDIVSMASKMKDKCNKYLGDATNMNFMVYLAIILDPQRKMGFVDFGVQQLFPDVASEVMKMVERGLHCLFDEYSSIFGRVQDWLRKSKESINLDGYVAEVQDMKDDNVLF</sequence>
<feature type="region of interest" description="Disordered" evidence="1">
    <location>
        <begin position="1"/>
        <end position="26"/>
    </location>
</feature>
<dbReference type="Pfam" id="PF14372">
    <property type="entry name" value="hAT-like_RNase-H"/>
    <property type="match status" value="1"/>
</dbReference>
<dbReference type="InterPro" id="IPR025525">
    <property type="entry name" value="hAT-like_transposase_RNase-H"/>
</dbReference>
<protein>
    <recommendedName>
        <fullName evidence="2">hAT-like transposase RNase-H fold domain-containing protein</fullName>
    </recommendedName>
</protein>
<feature type="domain" description="hAT-like transposase RNase-H fold" evidence="2">
    <location>
        <begin position="279"/>
        <end position="368"/>
    </location>
</feature>
<organism evidence="3 4">
    <name type="scientific">Hibiscus sabdariffa</name>
    <name type="common">roselle</name>
    <dbReference type="NCBI Taxonomy" id="183260"/>
    <lineage>
        <taxon>Eukaryota</taxon>
        <taxon>Viridiplantae</taxon>
        <taxon>Streptophyta</taxon>
        <taxon>Embryophyta</taxon>
        <taxon>Tracheophyta</taxon>
        <taxon>Spermatophyta</taxon>
        <taxon>Magnoliopsida</taxon>
        <taxon>eudicotyledons</taxon>
        <taxon>Gunneridae</taxon>
        <taxon>Pentapetalae</taxon>
        <taxon>rosids</taxon>
        <taxon>malvids</taxon>
        <taxon>Malvales</taxon>
        <taxon>Malvaceae</taxon>
        <taxon>Malvoideae</taxon>
        <taxon>Hibiscus</taxon>
    </lineage>
</organism>
<feature type="compositionally biased region" description="Basic residues" evidence="1">
    <location>
        <begin position="1"/>
        <end position="10"/>
    </location>
</feature>
<dbReference type="EMBL" id="JBBPBN010000041">
    <property type="protein sequence ID" value="KAK8998650.1"/>
    <property type="molecule type" value="Genomic_DNA"/>
</dbReference>
<proteinExistence type="predicted"/>
<evidence type="ECO:0000313" key="4">
    <source>
        <dbReference type="Proteomes" id="UP001396334"/>
    </source>
</evidence>
<gene>
    <name evidence="3" type="ORF">V6N11_084037</name>
</gene>
<dbReference type="PANTHER" id="PTHR47926:SF495">
    <property type="entry name" value="DYW DOMAIN-CONTAINING PROTEIN"/>
    <property type="match status" value="1"/>
</dbReference>
<evidence type="ECO:0000256" key="1">
    <source>
        <dbReference type="SAM" id="MobiDB-lite"/>
    </source>
</evidence>
<name>A0ABR2QDA2_9ROSI</name>
<accession>A0ABR2QDA2</accession>
<dbReference type="PANTHER" id="PTHR47926">
    <property type="entry name" value="PENTATRICOPEPTIDE REPEAT-CONTAINING PROTEIN"/>
    <property type="match status" value="1"/>
</dbReference>
<dbReference type="Proteomes" id="UP001396334">
    <property type="component" value="Unassembled WGS sequence"/>
</dbReference>
<reference evidence="3 4" key="1">
    <citation type="journal article" date="2024" name="G3 (Bethesda)">
        <title>Genome assembly of Hibiscus sabdariffa L. provides insights into metabolisms of medicinal natural products.</title>
        <authorList>
            <person name="Kim T."/>
        </authorList>
    </citation>
    <scope>NUCLEOTIDE SEQUENCE [LARGE SCALE GENOMIC DNA]</scope>
    <source>
        <strain evidence="3">TK-2024</strain>
        <tissue evidence="3">Old leaves</tissue>
    </source>
</reference>
<dbReference type="Gene3D" id="1.25.40.10">
    <property type="entry name" value="Tetratricopeptide repeat domain"/>
    <property type="match status" value="1"/>
</dbReference>
<keyword evidence="4" id="KW-1185">Reference proteome</keyword>
<evidence type="ECO:0000259" key="2">
    <source>
        <dbReference type="Pfam" id="PF14372"/>
    </source>
</evidence>
<dbReference type="InterPro" id="IPR011990">
    <property type="entry name" value="TPR-like_helical_dom_sf"/>
</dbReference>
<comment type="caution">
    <text evidence="3">The sequence shown here is derived from an EMBL/GenBank/DDBJ whole genome shotgun (WGS) entry which is preliminary data.</text>
</comment>
<dbReference type="InterPro" id="IPR046960">
    <property type="entry name" value="PPR_At4g14850-like_plant"/>
</dbReference>
<evidence type="ECO:0000313" key="3">
    <source>
        <dbReference type="EMBL" id="KAK8998650.1"/>
    </source>
</evidence>